<evidence type="ECO:0000313" key="11">
    <source>
        <dbReference type="Proteomes" id="UP000835243"/>
    </source>
</evidence>
<dbReference type="AlphaFoldDB" id="A0A8D6UWI9"/>
<evidence type="ECO:0000259" key="6">
    <source>
        <dbReference type="Pfam" id="PF01841"/>
    </source>
</evidence>
<name>A0A8D6UWI9_9XANT</name>
<accession>A0A8D6UWI9</accession>
<dbReference type="EMBL" id="HG992341">
    <property type="protein sequence ID" value="CAE6747510.1"/>
    <property type="molecule type" value="Genomic_DNA"/>
</dbReference>
<feature type="transmembrane region" description="Helical" evidence="5">
    <location>
        <begin position="822"/>
        <end position="844"/>
    </location>
</feature>
<feature type="transmembrane region" description="Helical" evidence="5">
    <location>
        <begin position="856"/>
        <end position="882"/>
    </location>
</feature>
<proteinExistence type="predicted"/>
<dbReference type="InterPro" id="IPR006977">
    <property type="entry name" value="Yip1_dom"/>
</dbReference>
<dbReference type="SUPFAM" id="SSF54001">
    <property type="entry name" value="Cysteine proteinases"/>
    <property type="match status" value="1"/>
</dbReference>
<dbReference type="Pfam" id="PF12969">
    <property type="entry name" value="DUF3857"/>
    <property type="match status" value="1"/>
</dbReference>
<feature type="domain" description="DUF3857" evidence="8">
    <location>
        <begin position="91"/>
        <end position="252"/>
    </location>
</feature>
<keyword evidence="4 5" id="KW-0472">Membrane</keyword>
<dbReference type="Gene3D" id="2.60.40.3140">
    <property type="match status" value="1"/>
</dbReference>
<evidence type="ECO:0000259" key="8">
    <source>
        <dbReference type="Pfam" id="PF12969"/>
    </source>
</evidence>
<dbReference type="Gene3D" id="3.10.620.30">
    <property type="match status" value="1"/>
</dbReference>
<dbReference type="InterPro" id="IPR038765">
    <property type="entry name" value="Papain-like_cys_pep_sf"/>
</dbReference>
<evidence type="ECO:0000256" key="1">
    <source>
        <dbReference type="ARBA" id="ARBA00004141"/>
    </source>
</evidence>
<reference evidence="11 12" key="1">
    <citation type="submission" date="2021-02" db="EMBL/GenBank/DDBJ databases">
        <authorList>
            <person name="Pothier F. J."/>
        </authorList>
    </citation>
    <scope>NUCLEOTIDE SEQUENCE</scope>
    <source>
        <strain evidence="10 12">301</strain>
        <strain evidence="9 11">CFBP 1159</strain>
    </source>
</reference>
<evidence type="ECO:0008006" key="13">
    <source>
        <dbReference type="Google" id="ProtNLM"/>
    </source>
</evidence>
<dbReference type="EMBL" id="HG992338">
    <property type="protein sequence ID" value="CAE6804924.1"/>
    <property type="molecule type" value="Genomic_DNA"/>
</dbReference>
<organism evidence="9">
    <name type="scientific">Xanthomonas arboricola pv. corylina</name>
    <dbReference type="NCBI Taxonomy" id="487821"/>
    <lineage>
        <taxon>Bacteria</taxon>
        <taxon>Pseudomonadati</taxon>
        <taxon>Pseudomonadota</taxon>
        <taxon>Gammaproteobacteria</taxon>
        <taxon>Lysobacterales</taxon>
        <taxon>Lysobacteraceae</taxon>
        <taxon>Xanthomonas</taxon>
    </lineage>
</organism>
<protein>
    <recommendedName>
        <fullName evidence="13">Transglutaminase</fullName>
    </recommendedName>
</protein>
<dbReference type="Pfam" id="PF01841">
    <property type="entry name" value="Transglut_core"/>
    <property type="match status" value="1"/>
</dbReference>
<evidence type="ECO:0000256" key="3">
    <source>
        <dbReference type="ARBA" id="ARBA00022989"/>
    </source>
</evidence>
<feature type="domain" description="Yip1" evidence="7">
    <location>
        <begin position="700"/>
        <end position="872"/>
    </location>
</feature>
<feature type="transmembrane region" description="Helical" evidence="5">
    <location>
        <begin position="720"/>
        <end position="738"/>
    </location>
</feature>
<sequence>MRFDEEWVLIDRDGRRRLRGVFWMSCVMSCVLAVVASVIAPAQASEAPRMAPPPAWVIADAVPDKVPGASGLRYELVSDQVDLTGAAPQAYRRLSYTVQRAKSLDEAGQISIDYQPQYQQLALNSLEVWRNGKRIDMRKQAHYARLRRESGLEDGLIDGALTLSITLPDLRMGDRVDYGVTITGSNPVFGKGYYDVFDARYGVPLGERRVRVRHPAGMGLQWRVTAPGFSRNVSRTGDVATLDIAARDLPAVQEEKGTPEDVDPYGRIEVSTAGNWAAVAAWAAQLYPHAFKDARIADGMVQNLQLRRDDPQGALLRAVAFVQGEIRYVGLDMGENSHAPHTPEVTLRNRYGDCKDKATLLIALLQLAGIRAEPVLVSSDKGHGLDLRLPSPYAFDHVVVRAHLPQGEVWVDATRDREEGPLAQRRPLPFVRGLPVVAGQRDLVAVPSPMPTLPQVEVDEEIVISLRKPQRVATFTVDTTYRQGRGERVATSFDDNGAQAVGEHYLEFMQQYYTALTQVGVPTIDATDVLNVRTHEAYRLEWPTDEGDELGFPLFQLGEWMDALPTTARKSPLALGGPRLARQTVRVRVDPAVRVEADTQVVTNPWFRFSRTVSTHEGRIVIVGEWQRLSDRIPASGVKRAAADMERARDLLYFNHDLTPQPRRQPLEMHVFVYPLAALLALIVLVLACLAWWRGGGLGGMLFDPHTVAQRLHTQAGARWSAWCVFGLILVLSSWMWVSPQPLWVHAIAVAIMLAIALVGCVLLQWMLRWMGGTAEFAVLLPALLGSALPWLVCLLAALAALGGDIVLFRTAVHDPAGLAQVAMAVLMLLLGGLWWSIAAVQAVAGATGSARARAFGALALTLSVLGMLVAVLGVPVALVVMR</sequence>
<dbReference type="EMBL" id="HG992338">
    <property type="protein sequence ID" value="CAE6804944.1"/>
    <property type="molecule type" value="Genomic_DNA"/>
</dbReference>
<keyword evidence="3 5" id="KW-1133">Transmembrane helix</keyword>
<evidence type="ECO:0000259" key="7">
    <source>
        <dbReference type="Pfam" id="PF04893"/>
    </source>
</evidence>
<evidence type="ECO:0000313" key="12">
    <source>
        <dbReference type="Proteomes" id="UP000835287"/>
    </source>
</evidence>
<evidence type="ECO:0000313" key="10">
    <source>
        <dbReference type="EMBL" id="CAE6804924.1"/>
    </source>
</evidence>
<evidence type="ECO:0000256" key="2">
    <source>
        <dbReference type="ARBA" id="ARBA00022692"/>
    </source>
</evidence>
<feature type="transmembrane region" description="Helical" evidence="5">
    <location>
        <begin position="21"/>
        <end position="40"/>
    </location>
</feature>
<dbReference type="EMBL" id="HG992341">
    <property type="protein sequence ID" value="CAE6747491.1"/>
    <property type="molecule type" value="Genomic_DNA"/>
</dbReference>
<dbReference type="InterPro" id="IPR024618">
    <property type="entry name" value="DUF3857"/>
</dbReference>
<keyword evidence="2 5" id="KW-0812">Transmembrane</keyword>
<dbReference type="Proteomes" id="UP000835243">
    <property type="component" value="Chromosome"/>
</dbReference>
<dbReference type="InterPro" id="IPR002931">
    <property type="entry name" value="Transglutaminase-like"/>
</dbReference>
<gene>
    <name evidence="9" type="ORF">CFBP1159_15900</name>
    <name evidence="10" type="ORF">XAC301_29830</name>
</gene>
<comment type="subcellular location">
    <subcellularLocation>
        <location evidence="1">Membrane</location>
        <topology evidence="1">Multi-pass membrane protein</topology>
    </subcellularLocation>
</comment>
<keyword evidence="12" id="KW-1185">Reference proteome</keyword>
<evidence type="ECO:0000313" key="9">
    <source>
        <dbReference type="EMBL" id="CAE6747491.1"/>
    </source>
</evidence>
<dbReference type="Pfam" id="PF04893">
    <property type="entry name" value="Yip1"/>
    <property type="match status" value="1"/>
</dbReference>
<feature type="transmembrane region" description="Helical" evidence="5">
    <location>
        <begin position="672"/>
        <end position="693"/>
    </location>
</feature>
<feature type="transmembrane region" description="Helical" evidence="5">
    <location>
        <begin position="744"/>
        <end position="766"/>
    </location>
</feature>
<dbReference type="Proteomes" id="UP000835287">
    <property type="component" value="Chromosome"/>
</dbReference>
<evidence type="ECO:0000256" key="5">
    <source>
        <dbReference type="SAM" id="Phobius"/>
    </source>
</evidence>
<feature type="transmembrane region" description="Helical" evidence="5">
    <location>
        <begin position="778"/>
        <end position="802"/>
    </location>
</feature>
<evidence type="ECO:0000256" key="4">
    <source>
        <dbReference type="ARBA" id="ARBA00023136"/>
    </source>
</evidence>
<feature type="domain" description="Transglutaminase-like" evidence="6">
    <location>
        <begin position="304"/>
        <end position="380"/>
    </location>
</feature>
<dbReference type="GO" id="GO:0016020">
    <property type="term" value="C:membrane"/>
    <property type="evidence" value="ECO:0007669"/>
    <property type="project" value="UniProtKB-SubCell"/>
</dbReference>